<feature type="region of interest" description="Disordered" evidence="1">
    <location>
        <begin position="90"/>
        <end position="166"/>
    </location>
</feature>
<proteinExistence type="predicted"/>
<reference evidence="2 3" key="1">
    <citation type="submission" date="2024-06" db="EMBL/GenBank/DDBJ databases">
        <title>The draft genome of Grus japonensis, version 3.</title>
        <authorList>
            <person name="Nabeshima K."/>
            <person name="Suzuki S."/>
            <person name="Onuma M."/>
        </authorList>
    </citation>
    <scope>NUCLEOTIDE SEQUENCE [LARGE SCALE GENOMIC DNA]</scope>
    <source>
        <strain evidence="2 3">451A</strain>
    </source>
</reference>
<dbReference type="AlphaFoldDB" id="A0ABC9WCA1"/>
<name>A0ABC9WCA1_GRUJA</name>
<dbReference type="EMBL" id="BAAFJT010000002">
    <property type="protein sequence ID" value="GAB0182337.1"/>
    <property type="molecule type" value="Genomic_DNA"/>
</dbReference>
<comment type="caution">
    <text evidence="2">The sequence shown here is derived from an EMBL/GenBank/DDBJ whole genome shotgun (WGS) entry which is preliminary data.</text>
</comment>
<evidence type="ECO:0000313" key="3">
    <source>
        <dbReference type="Proteomes" id="UP001623348"/>
    </source>
</evidence>
<organism evidence="2 3">
    <name type="scientific">Grus japonensis</name>
    <name type="common">Japanese crane</name>
    <name type="synonym">Red-crowned crane</name>
    <dbReference type="NCBI Taxonomy" id="30415"/>
    <lineage>
        <taxon>Eukaryota</taxon>
        <taxon>Metazoa</taxon>
        <taxon>Chordata</taxon>
        <taxon>Craniata</taxon>
        <taxon>Vertebrata</taxon>
        <taxon>Euteleostomi</taxon>
        <taxon>Archelosauria</taxon>
        <taxon>Archosauria</taxon>
        <taxon>Dinosauria</taxon>
        <taxon>Saurischia</taxon>
        <taxon>Theropoda</taxon>
        <taxon>Coelurosauria</taxon>
        <taxon>Aves</taxon>
        <taxon>Neognathae</taxon>
        <taxon>Neoaves</taxon>
        <taxon>Gruiformes</taxon>
        <taxon>Gruidae</taxon>
        <taxon>Grus</taxon>
    </lineage>
</organism>
<dbReference type="Proteomes" id="UP001623348">
    <property type="component" value="Unassembled WGS sequence"/>
</dbReference>
<protein>
    <recommendedName>
        <fullName evidence="4">Rna-directed dna polymerase from mobile element jockey-like</fullName>
    </recommendedName>
</protein>
<accession>A0ABC9WCA1</accession>
<dbReference type="PANTHER" id="PTHR33332">
    <property type="entry name" value="REVERSE TRANSCRIPTASE DOMAIN-CONTAINING PROTEIN"/>
    <property type="match status" value="1"/>
</dbReference>
<evidence type="ECO:0008006" key="4">
    <source>
        <dbReference type="Google" id="ProtNLM"/>
    </source>
</evidence>
<keyword evidence="3" id="KW-1185">Reference proteome</keyword>
<evidence type="ECO:0000313" key="2">
    <source>
        <dbReference type="EMBL" id="GAB0182337.1"/>
    </source>
</evidence>
<gene>
    <name evidence="2" type="ORF">GRJ2_000699000</name>
</gene>
<evidence type="ECO:0000256" key="1">
    <source>
        <dbReference type="SAM" id="MobiDB-lite"/>
    </source>
</evidence>
<sequence>MDSGIECTVSKFTNNTKLCGVVNTLEGRDAIQRDLDRLERWDHANRTKFNKAKCKVLHMGWGNPKHNYRLRREWIESSPEEDLGVLVEPPLCSHSPESQPYPGLHQKKCDQQVEGGDSAPLLCSHETPPGVLHPALGAPVQEGHGAVGASPEEGHEADGRAGAPLL</sequence>